<accession>A0A6L5XYY4</accession>
<evidence type="ECO:0000313" key="1">
    <source>
        <dbReference type="EMBL" id="MSS63671.1"/>
    </source>
</evidence>
<proteinExistence type="predicted"/>
<reference evidence="1 2" key="1">
    <citation type="submission" date="2019-08" db="EMBL/GenBank/DDBJ databases">
        <title>In-depth cultivation of the pig gut microbiome towards novel bacterial diversity and tailored functional studies.</title>
        <authorList>
            <person name="Wylensek D."/>
            <person name="Hitch T.C.A."/>
            <person name="Clavel T."/>
        </authorList>
    </citation>
    <scope>NUCLEOTIDE SEQUENCE [LARGE SCALE GENOMIC DNA]</scope>
    <source>
        <strain evidence="1 2">WCA-693-APC-MOT-I</strain>
    </source>
</reference>
<comment type="caution">
    <text evidence="1">The sequence shown here is derived from an EMBL/GenBank/DDBJ whole genome shotgun (WGS) entry which is preliminary data.</text>
</comment>
<dbReference type="EMBL" id="VUMT01000009">
    <property type="protein sequence ID" value="MSS63671.1"/>
    <property type="molecule type" value="Genomic_DNA"/>
</dbReference>
<protein>
    <submittedName>
        <fullName evidence="1">Uncharacterized protein</fullName>
    </submittedName>
</protein>
<dbReference type="AlphaFoldDB" id="A0A6L5XYY4"/>
<sequence>MRNKNFKNIGNVAISEIALCDTTIGLYIPIEKMSENIRREYEKSEKHFTETVNKEHPEIDLSQYTLYRDVALHMDLDNGKVKYSVAIILWIENEQGEEIHVEFYDPFEVEINDEDNSYLKKLVLKKLVDSFF</sequence>
<gene>
    <name evidence="1" type="ORF">FYJ58_07245</name>
</gene>
<name>A0A6L5XYY4_9FIRM</name>
<dbReference type="Proteomes" id="UP000482209">
    <property type="component" value="Unassembled WGS sequence"/>
</dbReference>
<keyword evidence="2" id="KW-1185">Reference proteome</keyword>
<organism evidence="1 2">
    <name type="scientific">Velocimicrobium porci</name>
    <dbReference type="NCBI Taxonomy" id="2606634"/>
    <lineage>
        <taxon>Bacteria</taxon>
        <taxon>Bacillati</taxon>
        <taxon>Bacillota</taxon>
        <taxon>Clostridia</taxon>
        <taxon>Lachnospirales</taxon>
        <taxon>Lachnospiraceae</taxon>
        <taxon>Velocimicrobium</taxon>
    </lineage>
</organism>
<evidence type="ECO:0000313" key="2">
    <source>
        <dbReference type="Proteomes" id="UP000482209"/>
    </source>
</evidence>
<dbReference type="RefSeq" id="WP_154519081.1">
    <property type="nucleotide sequence ID" value="NZ_VUMT01000009.1"/>
</dbReference>